<gene>
    <name evidence="1" type="primary">dpdA</name>
    <name evidence="1" type="ORF">OV079_12985</name>
</gene>
<dbReference type="NCBIfam" id="NF041059">
    <property type="entry name" value="DpdA"/>
    <property type="match status" value="1"/>
</dbReference>
<dbReference type="Gene3D" id="3.20.20.105">
    <property type="entry name" value="Queuine tRNA-ribosyltransferase-like"/>
    <property type="match status" value="1"/>
</dbReference>
<dbReference type="SUPFAM" id="SSF51713">
    <property type="entry name" value="tRNA-guanine transglycosylase"/>
    <property type="match status" value="1"/>
</dbReference>
<dbReference type="InterPro" id="IPR053537">
    <property type="entry name" value="DNA-guanine_TGase"/>
</dbReference>
<accession>A0A9X3ELX6</accession>
<dbReference type="EMBL" id="JAPNKE010000002">
    <property type="protein sequence ID" value="MCY1006458.1"/>
    <property type="molecule type" value="Genomic_DNA"/>
</dbReference>
<dbReference type="InterPro" id="IPR036511">
    <property type="entry name" value="TGT-like_sf"/>
</dbReference>
<evidence type="ECO:0000313" key="1">
    <source>
        <dbReference type="EMBL" id="MCY1006458.1"/>
    </source>
</evidence>
<protein>
    <submittedName>
        <fullName evidence="1">tRNA-guanine transglycosylase DpdA</fullName>
    </submittedName>
</protein>
<organism evidence="1 2">
    <name type="scientific">Nannocystis pusilla</name>
    <dbReference type="NCBI Taxonomy" id="889268"/>
    <lineage>
        <taxon>Bacteria</taxon>
        <taxon>Pseudomonadati</taxon>
        <taxon>Myxococcota</taxon>
        <taxon>Polyangia</taxon>
        <taxon>Nannocystales</taxon>
        <taxon>Nannocystaceae</taxon>
        <taxon>Nannocystis</taxon>
    </lineage>
</organism>
<dbReference type="RefSeq" id="WP_267768658.1">
    <property type="nucleotide sequence ID" value="NZ_JAPNKE010000002.1"/>
</dbReference>
<reference evidence="1" key="1">
    <citation type="submission" date="2022-11" db="EMBL/GenBank/DDBJ databases">
        <title>Minimal conservation of predation-associated metabolite biosynthetic gene clusters underscores biosynthetic potential of Myxococcota including descriptions for ten novel species: Archangium lansinium sp. nov., Myxococcus landrumus sp. nov., Nannocystis bai.</title>
        <authorList>
            <person name="Ahearne A."/>
            <person name="Stevens C."/>
            <person name="Phillips K."/>
        </authorList>
    </citation>
    <scope>NUCLEOTIDE SEQUENCE</scope>
    <source>
        <strain evidence="1">Na p29</strain>
    </source>
</reference>
<comment type="caution">
    <text evidence="1">The sequence shown here is derived from an EMBL/GenBank/DDBJ whole genome shotgun (WGS) entry which is preliminary data.</text>
</comment>
<evidence type="ECO:0000313" key="2">
    <source>
        <dbReference type="Proteomes" id="UP001150924"/>
    </source>
</evidence>
<name>A0A9X3ELX6_9BACT</name>
<sequence length="438" mass="49911">MKYFLPDSQDLVDPSFDFQRETRNPERIRHQDDHYAHEVFSEQGPVFDGILVSKAIVEGTGAASQAKYTQAQQRRILREGVRAFFRLEDHPWDRRIESMGDCGAFTYIKEEAPPFSVDEVINFYVRCGFDYGFSVDHVISEYKPQWEADLFGSGAPDNVRQRQKLTLALASEFFATHKRDKLPFTPIGVAQGWSPVSYAHAFAELQKIGFRYIALGGMVPLKTNDILNCLKAVSEVRCPETKIHLLGVTRFAHLPTFSSLGVASIDSTSPLRQAFMDDKDNYHTLERTYTAIRVPQVQGNFRLQARIRSGELDQEKTRKAEQLCLRRLEEYDAGGRSLVPVLKALRAYEELHEPDKKTRTESARQALEDSPWKKCRCAVCKQLKHHVILFRGAERNRRRGFHNVAVFYQRLRMLTGQTPSADAATKALPDPALTLLSA</sequence>
<dbReference type="AlphaFoldDB" id="A0A9X3ELX6"/>
<keyword evidence="2" id="KW-1185">Reference proteome</keyword>
<proteinExistence type="predicted"/>
<dbReference type="GO" id="GO:0006400">
    <property type="term" value="P:tRNA modification"/>
    <property type="evidence" value="ECO:0007669"/>
    <property type="project" value="InterPro"/>
</dbReference>
<dbReference type="Proteomes" id="UP001150924">
    <property type="component" value="Unassembled WGS sequence"/>
</dbReference>